<dbReference type="OrthoDB" id="5407799at2759"/>
<dbReference type="PANTHER" id="PTHR46603">
    <property type="entry name" value="ABSCISSION/NOCUT CHECKPOINT REGULATOR"/>
    <property type="match status" value="1"/>
</dbReference>
<evidence type="ECO:0000313" key="3">
    <source>
        <dbReference type="Proteomes" id="UP000283090"/>
    </source>
</evidence>
<proteinExistence type="predicted"/>
<dbReference type="CDD" id="cd19817">
    <property type="entry name" value="Bbox1_ANCHR-like"/>
    <property type="match status" value="1"/>
</dbReference>
<protein>
    <submittedName>
        <fullName evidence="2">Uncharacterized protein</fullName>
    </submittedName>
</protein>
<dbReference type="PANTHER" id="PTHR46603:SF1">
    <property type="entry name" value="ABSCISSION_NOCUT CHECKPOINT REGULATOR"/>
    <property type="match status" value="1"/>
</dbReference>
<dbReference type="STRING" id="97331.A0A436ZVL3"/>
<sequence>MGRDFCKQANFAFLRPGLGELGLFGLSNTPLQARRNILKHHEDEDMYGIFIMGEDDDLAKRFESIFSKKPVANSGWDRSATLDSSHDADVSWQATEETSLEDLLEELGAEDTSWIEEAKSLSIEGKQAGKLDNDDSNAVKKLLAEAKERLKAQDQKDESNEQKTSLETPAETDEHEEDKTANSDDEADEILRQIQDSLSLEGPFENKEEPKSTGQKSPSPGNDDGDDADDELEKRFAALDKLNLPPPPKDIPSNSLNLPGVPTSQPGVKGKNTMTQKVDDLMDDIENWCCICNEDAVIKCLGCDGDLYCRECFSEGHGGKGAPYDMKRHRALVYNKKKPMAA</sequence>
<name>A0A436ZVL3_ARTFL</name>
<feature type="region of interest" description="Disordered" evidence="1">
    <location>
        <begin position="149"/>
        <end position="186"/>
    </location>
</feature>
<dbReference type="SUPFAM" id="SSF57845">
    <property type="entry name" value="B-box zinc-binding domain"/>
    <property type="match status" value="1"/>
</dbReference>
<dbReference type="GeneID" id="93589518"/>
<feature type="compositionally biased region" description="Basic and acidic residues" evidence="1">
    <location>
        <begin position="149"/>
        <end position="161"/>
    </location>
</feature>
<dbReference type="Pfam" id="PF22586">
    <property type="entry name" value="ANCHR-like_BBOX"/>
    <property type="match status" value="1"/>
</dbReference>
<dbReference type="Proteomes" id="UP000283090">
    <property type="component" value="Unassembled WGS sequence"/>
</dbReference>
<dbReference type="InterPro" id="IPR044553">
    <property type="entry name" value="Bbox1_ANCHR"/>
</dbReference>
<keyword evidence="3" id="KW-1185">Reference proteome</keyword>
<feature type="region of interest" description="Disordered" evidence="1">
    <location>
        <begin position="199"/>
        <end position="272"/>
    </location>
</feature>
<dbReference type="VEuPathDB" id="FungiDB:DFL_007207"/>
<evidence type="ECO:0000256" key="1">
    <source>
        <dbReference type="SAM" id="MobiDB-lite"/>
    </source>
</evidence>
<dbReference type="RefSeq" id="XP_067488339.1">
    <property type="nucleotide sequence ID" value="XM_067636754.1"/>
</dbReference>
<accession>A0A436ZVL3</accession>
<dbReference type="EMBL" id="SAEB01000009">
    <property type="protein sequence ID" value="RVD82795.1"/>
    <property type="molecule type" value="Genomic_DNA"/>
</dbReference>
<gene>
    <name evidence="2" type="ORF">DFL_007207</name>
</gene>
<feature type="compositionally biased region" description="Polar residues" evidence="1">
    <location>
        <begin position="262"/>
        <end position="272"/>
    </location>
</feature>
<comment type="caution">
    <text evidence="2">The sequence shown here is derived from an EMBL/GenBank/DDBJ whole genome shotgun (WGS) entry which is preliminary data.</text>
</comment>
<evidence type="ECO:0000313" key="2">
    <source>
        <dbReference type="EMBL" id="RVD82795.1"/>
    </source>
</evidence>
<organism evidence="2 3">
    <name type="scientific">Arthrobotrys flagrans</name>
    <name type="common">Nematode-trapping fungus</name>
    <name type="synonym">Trichothecium flagrans</name>
    <dbReference type="NCBI Taxonomy" id="97331"/>
    <lineage>
        <taxon>Eukaryota</taxon>
        <taxon>Fungi</taxon>
        <taxon>Dikarya</taxon>
        <taxon>Ascomycota</taxon>
        <taxon>Pezizomycotina</taxon>
        <taxon>Orbiliomycetes</taxon>
        <taxon>Orbiliales</taxon>
        <taxon>Orbiliaceae</taxon>
        <taxon>Arthrobotrys</taxon>
    </lineage>
</organism>
<reference evidence="2 3" key="1">
    <citation type="submission" date="2019-01" db="EMBL/GenBank/DDBJ databases">
        <title>Intercellular communication is required for trap formation in the nematode-trapping fungus Duddingtonia flagrans.</title>
        <authorList>
            <person name="Youssar L."/>
            <person name="Wernet V."/>
            <person name="Hensel N."/>
            <person name="Hildebrandt H.-G."/>
            <person name="Fischer R."/>
        </authorList>
    </citation>
    <scope>NUCLEOTIDE SEQUENCE [LARGE SCALE GENOMIC DNA]</scope>
    <source>
        <strain evidence="2 3">CBS H-5679</strain>
    </source>
</reference>
<dbReference type="AlphaFoldDB" id="A0A436ZVL3"/>